<sequence length="103" mass="11266">MEAFKNMKIRQFVVRKFMATPNGALHSGADETLYRGRVVCEAESCDSRRKHLPALLHTENRHVVSPRLSLLAALSLSLSLSVYVCFLSAPLSPTPPPSSLSSA</sequence>
<dbReference type="AlphaFoldDB" id="A0A8S1H9K3"/>
<evidence type="ECO:0000313" key="3">
    <source>
        <dbReference type="Proteomes" id="UP000835052"/>
    </source>
</evidence>
<protein>
    <submittedName>
        <fullName evidence="2">Uncharacterized protein</fullName>
    </submittedName>
</protein>
<dbReference type="Proteomes" id="UP000835052">
    <property type="component" value="Unassembled WGS sequence"/>
</dbReference>
<proteinExistence type="predicted"/>
<accession>A0A8S1H9K3</accession>
<name>A0A8S1H9K3_9PELO</name>
<dbReference type="EMBL" id="CAJGYM010000025">
    <property type="protein sequence ID" value="CAD6192077.1"/>
    <property type="molecule type" value="Genomic_DNA"/>
</dbReference>
<gene>
    <name evidence="2" type="ORF">CAUJ_LOCUS7996</name>
</gene>
<organism evidence="2 3">
    <name type="scientific">Caenorhabditis auriculariae</name>
    <dbReference type="NCBI Taxonomy" id="2777116"/>
    <lineage>
        <taxon>Eukaryota</taxon>
        <taxon>Metazoa</taxon>
        <taxon>Ecdysozoa</taxon>
        <taxon>Nematoda</taxon>
        <taxon>Chromadorea</taxon>
        <taxon>Rhabditida</taxon>
        <taxon>Rhabditina</taxon>
        <taxon>Rhabditomorpha</taxon>
        <taxon>Rhabditoidea</taxon>
        <taxon>Rhabditidae</taxon>
        <taxon>Peloderinae</taxon>
        <taxon>Caenorhabditis</taxon>
    </lineage>
</organism>
<keyword evidence="1" id="KW-1133">Transmembrane helix</keyword>
<comment type="caution">
    <text evidence="2">The sequence shown here is derived from an EMBL/GenBank/DDBJ whole genome shotgun (WGS) entry which is preliminary data.</text>
</comment>
<feature type="transmembrane region" description="Helical" evidence="1">
    <location>
        <begin position="68"/>
        <end position="89"/>
    </location>
</feature>
<keyword evidence="1" id="KW-0812">Transmembrane</keyword>
<reference evidence="2" key="1">
    <citation type="submission" date="2020-10" db="EMBL/GenBank/DDBJ databases">
        <authorList>
            <person name="Kikuchi T."/>
        </authorList>
    </citation>
    <scope>NUCLEOTIDE SEQUENCE</scope>
    <source>
        <strain evidence="2">NKZ352</strain>
    </source>
</reference>
<keyword evidence="3" id="KW-1185">Reference proteome</keyword>
<keyword evidence="1" id="KW-0472">Membrane</keyword>
<evidence type="ECO:0000313" key="2">
    <source>
        <dbReference type="EMBL" id="CAD6192077.1"/>
    </source>
</evidence>
<evidence type="ECO:0000256" key="1">
    <source>
        <dbReference type="SAM" id="Phobius"/>
    </source>
</evidence>